<name>A0AA38NV97_9AGAR</name>
<reference evidence="2" key="1">
    <citation type="submission" date="2022-08" db="EMBL/GenBank/DDBJ databases">
        <authorList>
            <consortium name="DOE Joint Genome Institute"/>
            <person name="Min B."/>
            <person name="Riley R."/>
            <person name="Sierra-Patev S."/>
            <person name="Naranjo-Ortiz M."/>
            <person name="Looney B."/>
            <person name="Konkel Z."/>
            <person name="Slot J.C."/>
            <person name="Sakamoto Y."/>
            <person name="Steenwyk J.L."/>
            <person name="Rokas A."/>
            <person name="Carro J."/>
            <person name="Camarero S."/>
            <person name="Ferreira P."/>
            <person name="Molpeceres G."/>
            <person name="Ruiz-Duenas F.J."/>
            <person name="Serrano A."/>
            <person name="Henrissat B."/>
            <person name="Drula E."/>
            <person name="Hughes K.W."/>
            <person name="Mata J.L."/>
            <person name="Ishikawa N.K."/>
            <person name="Vargas-Isla R."/>
            <person name="Ushijima S."/>
            <person name="Smith C.A."/>
            <person name="Ahrendt S."/>
            <person name="Andreopoulos W."/>
            <person name="He G."/>
            <person name="Labutti K."/>
            <person name="Lipzen A."/>
            <person name="Ng V."/>
            <person name="Sandor L."/>
            <person name="Barry K."/>
            <person name="Martinez A.T."/>
            <person name="Xiao Y."/>
            <person name="Gibbons J.G."/>
            <person name="Terashima K."/>
            <person name="Hibbett D.S."/>
            <person name="Grigoriev I.V."/>
        </authorList>
    </citation>
    <scope>NUCLEOTIDE SEQUENCE</scope>
    <source>
        <strain evidence="2">TFB9207</strain>
    </source>
</reference>
<accession>A0AA38NV97</accession>
<evidence type="ECO:0000313" key="2">
    <source>
        <dbReference type="EMBL" id="KAJ3831275.1"/>
    </source>
</evidence>
<gene>
    <name evidence="2" type="ORF">F5878DRAFT_676556</name>
</gene>
<dbReference type="AlphaFoldDB" id="A0AA38NV97"/>
<feature type="compositionally biased region" description="Basic residues" evidence="1">
    <location>
        <begin position="310"/>
        <end position="320"/>
    </location>
</feature>
<evidence type="ECO:0000313" key="3">
    <source>
        <dbReference type="Proteomes" id="UP001163846"/>
    </source>
</evidence>
<feature type="region of interest" description="Disordered" evidence="1">
    <location>
        <begin position="298"/>
        <end position="412"/>
    </location>
</feature>
<feature type="compositionally biased region" description="Polar residues" evidence="1">
    <location>
        <begin position="322"/>
        <end position="345"/>
    </location>
</feature>
<organism evidence="2 3">
    <name type="scientific">Lentinula raphanica</name>
    <dbReference type="NCBI Taxonomy" id="153919"/>
    <lineage>
        <taxon>Eukaryota</taxon>
        <taxon>Fungi</taxon>
        <taxon>Dikarya</taxon>
        <taxon>Basidiomycota</taxon>
        <taxon>Agaricomycotina</taxon>
        <taxon>Agaricomycetes</taxon>
        <taxon>Agaricomycetidae</taxon>
        <taxon>Agaricales</taxon>
        <taxon>Marasmiineae</taxon>
        <taxon>Omphalotaceae</taxon>
        <taxon>Lentinula</taxon>
    </lineage>
</organism>
<comment type="caution">
    <text evidence="2">The sequence shown here is derived from an EMBL/GenBank/DDBJ whole genome shotgun (WGS) entry which is preliminary data.</text>
</comment>
<feature type="compositionally biased region" description="Low complexity" evidence="1">
    <location>
        <begin position="369"/>
        <end position="388"/>
    </location>
</feature>
<dbReference type="Proteomes" id="UP001163846">
    <property type="component" value="Unassembled WGS sequence"/>
</dbReference>
<protein>
    <submittedName>
        <fullName evidence="2">Uncharacterized protein</fullName>
    </submittedName>
</protein>
<keyword evidence="3" id="KW-1185">Reference proteome</keyword>
<feature type="non-terminal residue" evidence="2">
    <location>
        <position position="435"/>
    </location>
</feature>
<sequence length="435" mass="48140">MHGVLPPSRKLGLFLPAFLLSLRKQQCPQHVHSTKSAEESSAFDHQRLVVEGLSLNPKSRRRYKRHSIASLTSSTQTLTYFSSQALTSAFHIHCGLFLERFDRGRIHAWRVPQVQGGSTVTVAAERPTGASCMAYEEAMEGSLRTLDHDIPGCCRSVFDDLKEWIDTVLNRTRILQPAREEIVKRQGEEIEGERRKDGSRTIECYARPDETTQLSNYHGRTTIAKMSLRRLRLSRLTLEGIYNAAKHNKINLCSSNMCDALLLALHSTSGGPSTSADSRSTNFRRPSPEINAVVVSVASSSRSDAANRKSFTKRRNKRCKSSILTSDSPQFSRQNQKWIQRQTGKAPNFSHFPAGEDSNAECSVPRFYTSTSPSPTTSPSGSPILSTTMLDSGEPPPPSPQEYKSRHPPALPVVAQQAFTSMSDSLLPSTSTPAP</sequence>
<proteinExistence type="predicted"/>
<dbReference type="EMBL" id="MU807628">
    <property type="protein sequence ID" value="KAJ3831275.1"/>
    <property type="molecule type" value="Genomic_DNA"/>
</dbReference>
<evidence type="ECO:0000256" key="1">
    <source>
        <dbReference type="SAM" id="MobiDB-lite"/>
    </source>
</evidence>